<protein>
    <recommendedName>
        <fullName evidence="3">Homeodomain phBC6A51-type domain-containing protein</fullName>
    </recommendedName>
</protein>
<organism evidence="1 2">
    <name type="scientific">Dysgonomonas hofstadii</name>
    <dbReference type="NCBI Taxonomy" id="637886"/>
    <lineage>
        <taxon>Bacteria</taxon>
        <taxon>Pseudomonadati</taxon>
        <taxon>Bacteroidota</taxon>
        <taxon>Bacteroidia</taxon>
        <taxon>Bacteroidales</taxon>
        <taxon>Dysgonomonadaceae</taxon>
        <taxon>Dysgonomonas</taxon>
    </lineage>
</organism>
<name>A0A840CZM7_9BACT</name>
<accession>A0A840CZM7</accession>
<proteinExistence type="predicted"/>
<evidence type="ECO:0000313" key="1">
    <source>
        <dbReference type="EMBL" id="MBB4037852.1"/>
    </source>
</evidence>
<comment type="caution">
    <text evidence="1">The sequence shown here is derived from an EMBL/GenBank/DDBJ whole genome shotgun (WGS) entry which is preliminary data.</text>
</comment>
<dbReference type="EMBL" id="JACIEP010000018">
    <property type="protein sequence ID" value="MBB4037852.1"/>
    <property type="molecule type" value="Genomic_DNA"/>
</dbReference>
<dbReference type="RefSeq" id="WP_183308698.1">
    <property type="nucleotide sequence ID" value="NZ_JACIEP010000018.1"/>
</dbReference>
<evidence type="ECO:0000313" key="2">
    <source>
        <dbReference type="Proteomes" id="UP000555103"/>
    </source>
</evidence>
<keyword evidence="2" id="KW-1185">Reference proteome</keyword>
<gene>
    <name evidence="1" type="ORF">GGR21_003773</name>
</gene>
<evidence type="ECO:0008006" key="3">
    <source>
        <dbReference type="Google" id="ProtNLM"/>
    </source>
</evidence>
<dbReference type="AlphaFoldDB" id="A0A840CZM7"/>
<dbReference type="Gene3D" id="1.10.10.60">
    <property type="entry name" value="Homeodomain-like"/>
    <property type="match status" value="1"/>
</dbReference>
<reference evidence="1 2" key="1">
    <citation type="submission" date="2020-08" db="EMBL/GenBank/DDBJ databases">
        <title>Genomic Encyclopedia of Type Strains, Phase IV (KMG-IV): sequencing the most valuable type-strain genomes for metagenomic binning, comparative biology and taxonomic classification.</title>
        <authorList>
            <person name="Goeker M."/>
        </authorList>
    </citation>
    <scope>NUCLEOTIDE SEQUENCE [LARGE SCALE GENOMIC DNA]</scope>
    <source>
        <strain evidence="1 2">DSM 104969</strain>
    </source>
</reference>
<sequence length="137" mass="16208">MAKFNEELQTKIIELLGTEFFSISQTCKILGISRQIFYTWMNEKPEFKTEVEEAIKYRNEELMSLAYMSIKKRLKEGTTVVEKDTYIPDETDDSRLKFKSRTITTKDYMPDLRTVRMILDRNDKQSHTSSETRKTGK</sequence>
<dbReference type="Proteomes" id="UP000555103">
    <property type="component" value="Unassembled WGS sequence"/>
</dbReference>